<dbReference type="SUPFAM" id="SSF56399">
    <property type="entry name" value="ADP-ribosylation"/>
    <property type="match status" value="1"/>
</dbReference>
<feature type="signal peptide" evidence="1">
    <location>
        <begin position="1"/>
        <end position="22"/>
    </location>
</feature>
<dbReference type="PROSITE" id="PS51996">
    <property type="entry name" value="TR_MART"/>
    <property type="match status" value="1"/>
</dbReference>
<evidence type="ECO:0000313" key="3">
    <source>
        <dbReference type="EMBL" id="CAF0838545.1"/>
    </source>
</evidence>
<dbReference type="PANTHER" id="PTHR23279:SF36">
    <property type="entry name" value="DEFECTIVE PROBOSCIS EXTENSION RESPONSE 9, ISOFORM A"/>
    <property type="match status" value="1"/>
</dbReference>
<organism evidence="3 4">
    <name type="scientific">Rotaria sordida</name>
    <dbReference type="NCBI Taxonomy" id="392033"/>
    <lineage>
        <taxon>Eukaryota</taxon>
        <taxon>Metazoa</taxon>
        <taxon>Spiralia</taxon>
        <taxon>Gnathifera</taxon>
        <taxon>Rotifera</taxon>
        <taxon>Eurotatoria</taxon>
        <taxon>Bdelloidea</taxon>
        <taxon>Philodinida</taxon>
        <taxon>Philodinidae</taxon>
        <taxon>Rotaria</taxon>
    </lineage>
</organism>
<evidence type="ECO:0000313" key="4">
    <source>
        <dbReference type="Proteomes" id="UP000663864"/>
    </source>
</evidence>
<dbReference type="Pfam" id="PF07686">
    <property type="entry name" value="V-set"/>
    <property type="match status" value="1"/>
</dbReference>
<dbReference type="PANTHER" id="PTHR23279">
    <property type="entry name" value="DEFECTIVE PROBOSCIS EXTENSION RESPONSE DPR -RELATED"/>
    <property type="match status" value="1"/>
</dbReference>
<dbReference type="GO" id="GO:0050808">
    <property type="term" value="P:synapse organization"/>
    <property type="evidence" value="ECO:0007669"/>
    <property type="project" value="TreeGrafter"/>
</dbReference>
<feature type="domain" description="Ig-like" evidence="2">
    <location>
        <begin position="17"/>
        <end position="128"/>
    </location>
</feature>
<dbReference type="GO" id="GO:0032589">
    <property type="term" value="C:neuron projection membrane"/>
    <property type="evidence" value="ECO:0007669"/>
    <property type="project" value="TreeGrafter"/>
</dbReference>
<reference evidence="3" key="1">
    <citation type="submission" date="2021-02" db="EMBL/GenBank/DDBJ databases">
        <authorList>
            <person name="Nowell W R."/>
        </authorList>
    </citation>
    <scope>NUCLEOTIDE SEQUENCE</scope>
</reference>
<proteinExistence type="predicted"/>
<dbReference type="AlphaFoldDB" id="A0A813V1V5"/>
<name>A0A813V1V5_9BILA</name>
<accession>A0A813V1V5</accession>
<dbReference type="InterPro" id="IPR013783">
    <property type="entry name" value="Ig-like_fold"/>
</dbReference>
<gene>
    <name evidence="3" type="ORF">ZHD862_LOCUS4255</name>
</gene>
<dbReference type="SMART" id="SM00409">
    <property type="entry name" value="IG"/>
    <property type="match status" value="1"/>
</dbReference>
<dbReference type="SUPFAM" id="SSF48726">
    <property type="entry name" value="Immunoglobulin"/>
    <property type="match status" value="2"/>
</dbReference>
<sequence>MYFHQRLFVIWLLFLTIDIIYADRRTQAKRVTAERGSDLSLSCTFQDEDSDKTIVQWLYQNVTDSNINHRTHKIHWRPLFLNAQSLTPSETRYSIQQKIQQINDTSIAYITILTLSKVNESDEGLYICKSLSPKTIQMAYQVRVIQSLDINPTEVLISTDEIGQYSIRLNCILTDSHLEERHHDIHWWHNNKRINTNSNRHTRITKNFTRHSFISTLFYTDEPANIAGIYMCEADPIRKYIPVELKSNQSSDEQNFLHDCLALKTLCAIPNRDSERDEFIQFCQENDFLQYISEFEFPHRPDVAIQLYTRSSGFSSKIINSTCRTQDLLLISKIRYYLKHLHEELTRLYIDSLFWIPKFITVYRGQRFSMEEFQKLVQCHEKTILTTQYLSTTSVYDIAVAFAGYDIHSNESLKDEVAVIFKISIRTKNSHLKPFAYIQEYSHIIDEKEMLISMGTVFSIVDICQRGENFYEILLRHDQAEKEIEQKILNKAIETFSNGTTITIGDFLISANIHSPLDDDFYRQPLTSLLEEYSQCQSGNIINSVSDQILLLFTTEKVQEYQNTIKIKQLSTESFKHSSTESSIMSIPICSLGVTHDHLIIWLDQFIGENNVYVDLKETLADAVDLNIDAPFTGDEIDTLIFNDKIYHPKKVLIAVKTIEEYLDLIHTNQNKRIFLITSGSLGEQVVPGLLYTYPCLEKIFIFCGSILKHMNWALDFEDNLLMFDFPNDVLGRVVYDIGMYYMQQAMIFRDLNEHMSDEPYYTSEQIPISPELPDILLQFSKAVIRAQLTDVLAWNVAYILFIKYSFI</sequence>
<protein>
    <recommendedName>
        <fullName evidence="2">Ig-like domain-containing protein</fullName>
    </recommendedName>
</protein>
<dbReference type="InterPro" id="IPR007110">
    <property type="entry name" value="Ig-like_dom"/>
</dbReference>
<comment type="caution">
    <text evidence="3">The sequence shown here is derived from an EMBL/GenBank/DDBJ whole genome shotgun (WGS) entry which is preliminary data.</text>
</comment>
<feature type="domain" description="Ig-like" evidence="2">
    <location>
        <begin position="152"/>
        <end position="234"/>
    </location>
</feature>
<evidence type="ECO:0000259" key="2">
    <source>
        <dbReference type="PROSITE" id="PS50835"/>
    </source>
</evidence>
<dbReference type="InterPro" id="IPR037448">
    <property type="entry name" value="Zig-8"/>
</dbReference>
<dbReference type="Gene3D" id="2.60.40.10">
    <property type="entry name" value="Immunoglobulins"/>
    <property type="match status" value="1"/>
</dbReference>
<dbReference type="Proteomes" id="UP000663864">
    <property type="component" value="Unassembled WGS sequence"/>
</dbReference>
<dbReference type="InterPro" id="IPR013106">
    <property type="entry name" value="Ig_V-set"/>
</dbReference>
<dbReference type="PROSITE" id="PS50835">
    <property type="entry name" value="IG_LIKE"/>
    <property type="match status" value="2"/>
</dbReference>
<dbReference type="InterPro" id="IPR036179">
    <property type="entry name" value="Ig-like_dom_sf"/>
</dbReference>
<dbReference type="Gene3D" id="3.90.176.10">
    <property type="entry name" value="Toxin ADP-ribosyltransferase, Chain A, domain 1"/>
    <property type="match status" value="1"/>
</dbReference>
<keyword evidence="1" id="KW-0732">Signal</keyword>
<dbReference type="InterPro" id="IPR003599">
    <property type="entry name" value="Ig_sub"/>
</dbReference>
<feature type="chain" id="PRO_5032672730" description="Ig-like domain-containing protein" evidence="1">
    <location>
        <begin position="23"/>
        <end position="808"/>
    </location>
</feature>
<evidence type="ECO:0000256" key="1">
    <source>
        <dbReference type="SAM" id="SignalP"/>
    </source>
</evidence>
<dbReference type="EMBL" id="CAJNOT010000100">
    <property type="protein sequence ID" value="CAF0838545.1"/>
    <property type="molecule type" value="Genomic_DNA"/>
</dbReference>